<protein>
    <recommendedName>
        <fullName evidence="3">PIN domain-containing protein</fullName>
    </recommendedName>
</protein>
<accession>A0A0H4QL16</accession>
<organism evidence="1 2">
    <name type="scientific">Companilactobacillus ginsenosidimutans</name>
    <dbReference type="NCBI Taxonomy" id="1007676"/>
    <lineage>
        <taxon>Bacteria</taxon>
        <taxon>Bacillati</taxon>
        <taxon>Bacillota</taxon>
        <taxon>Bacilli</taxon>
        <taxon>Lactobacillales</taxon>
        <taxon>Lactobacillaceae</taxon>
        <taxon>Companilactobacillus</taxon>
    </lineage>
</organism>
<evidence type="ECO:0000313" key="1">
    <source>
        <dbReference type="EMBL" id="AKP67388.1"/>
    </source>
</evidence>
<dbReference type="SUPFAM" id="SSF88723">
    <property type="entry name" value="PIN domain-like"/>
    <property type="match status" value="1"/>
</dbReference>
<evidence type="ECO:0000313" key="2">
    <source>
        <dbReference type="Proteomes" id="UP000036106"/>
    </source>
</evidence>
<gene>
    <name evidence="1" type="ORF">ABM34_07450</name>
</gene>
<dbReference type="PATRIC" id="fig|1007676.4.peg.1497"/>
<dbReference type="AlphaFoldDB" id="A0A0H4QL16"/>
<dbReference type="EMBL" id="CP012034">
    <property type="protein sequence ID" value="AKP67388.1"/>
    <property type="molecule type" value="Genomic_DNA"/>
</dbReference>
<dbReference type="InterPro" id="IPR029060">
    <property type="entry name" value="PIN-like_dom_sf"/>
</dbReference>
<sequence length="157" mass="18500">MLYLIDSIQQKNDYGYSDLIYNSVSDRRVKYLVTPYIISEYINRSYRIAGIAFSKSRNIKNYNYKRDFRSTDEFVKTRKYVLSSVQNEILELCELSPVLKNEYILSAIDNPFSLDFNDQLIISDAIQNELSVITHDRDFEKFSGSDIQFPKIFTLQK</sequence>
<reference evidence="2" key="1">
    <citation type="submission" date="2015-07" db="EMBL/GenBank/DDBJ databases">
        <title>Lactobacillus ginsenosidimutans/EMML 3141/ whole genome sequencing.</title>
        <authorList>
            <person name="Kim M.K."/>
            <person name="Im W.-T."/>
            <person name="Srinivasan S."/>
            <person name="Lee J.-J."/>
        </authorList>
    </citation>
    <scope>NUCLEOTIDE SEQUENCE [LARGE SCALE GENOMIC DNA]</scope>
    <source>
        <strain evidence="2">EMML 3041</strain>
    </source>
</reference>
<dbReference type="STRING" id="1007676.ABM34_07450"/>
<proteinExistence type="predicted"/>
<evidence type="ECO:0008006" key="3">
    <source>
        <dbReference type="Google" id="ProtNLM"/>
    </source>
</evidence>
<name>A0A0H4QL16_9LACO</name>
<dbReference type="Proteomes" id="UP000036106">
    <property type="component" value="Chromosome"/>
</dbReference>
<dbReference type="KEGG" id="lgn:ABM34_07450"/>
<keyword evidence="2" id="KW-1185">Reference proteome</keyword>